<gene>
    <name evidence="4" type="ORF">DB32_001891</name>
</gene>
<dbReference type="Gene3D" id="3.40.640.10">
    <property type="entry name" value="Type I PLP-dependent aspartate aminotransferase-like (Major domain)"/>
    <property type="match status" value="1"/>
</dbReference>
<reference evidence="4 5" key="1">
    <citation type="submission" date="2015-03" db="EMBL/GenBank/DDBJ databases">
        <title>Genome assembly of Sandaracinus amylolyticus DSM 53668.</title>
        <authorList>
            <person name="Sharma G."/>
            <person name="Subramanian S."/>
        </authorList>
    </citation>
    <scope>NUCLEOTIDE SEQUENCE [LARGE SCALE GENOMIC DNA]</scope>
    <source>
        <strain evidence="4 5">DSM 53668</strain>
    </source>
</reference>
<dbReference type="STRING" id="927083.DB32_001891"/>
<accession>A0A0F6W136</accession>
<keyword evidence="1" id="KW-0662">Pyridine nucleotide biosynthesis</keyword>
<organism evidence="4 5">
    <name type="scientific">Sandaracinus amylolyticus</name>
    <dbReference type="NCBI Taxonomy" id="927083"/>
    <lineage>
        <taxon>Bacteria</taxon>
        <taxon>Pseudomonadati</taxon>
        <taxon>Myxococcota</taxon>
        <taxon>Polyangia</taxon>
        <taxon>Polyangiales</taxon>
        <taxon>Sandaracinaceae</taxon>
        <taxon>Sandaracinus</taxon>
    </lineage>
</organism>
<dbReference type="RefSeq" id="WP_157068887.1">
    <property type="nucleotide sequence ID" value="NZ_CP011125.1"/>
</dbReference>
<name>A0A0F6W136_9BACT</name>
<evidence type="ECO:0000256" key="1">
    <source>
        <dbReference type="ARBA" id="ARBA00022642"/>
    </source>
</evidence>
<proteinExistence type="predicted"/>
<evidence type="ECO:0000256" key="3">
    <source>
        <dbReference type="ARBA" id="ARBA00022898"/>
    </source>
</evidence>
<dbReference type="AlphaFoldDB" id="A0A0F6W136"/>
<dbReference type="PANTHER" id="PTHR14084">
    <property type="entry name" value="KYNURENINASE"/>
    <property type="match status" value="1"/>
</dbReference>
<protein>
    <submittedName>
        <fullName evidence="4">Uncharacterized protein</fullName>
    </submittedName>
</protein>
<dbReference type="SUPFAM" id="SSF53383">
    <property type="entry name" value="PLP-dependent transferases"/>
    <property type="match status" value="1"/>
</dbReference>
<dbReference type="GO" id="GO:0009435">
    <property type="term" value="P:NAD+ biosynthetic process"/>
    <property type="evidence" value="ECO:0007669"/>
    <property type="project" value="InterPro"/>
</dbReference>
<dbReference type="OrthoDB" id="5501089at2"/>
<keyword evidence="2" id="KW-0378">Hydrolase</keyword>
<keyword evidence="3" id="KW-0663">Pyridoxal phosphate</keyword>
<dbReference type="KEGG" id="samy:DB32_001891"/>
<dbReference type="GO" id="GO:0005737">
    <property type="term" value="C:cytoplasm"/>
    <property type="evidence" value="ECO:0007669"/>
    <property type="project" value="InterPro"/>
</dbReference>
<evidence type="ECO:0000313" key="5">
    <source>
        <dbReference type="Proteomes" id="UP000034883"/>
    </source>
</evidence>
<sequence>MTVIDPRALRAHYTHFVRPGRILLTGHSHQAWPDVARDAQLRAFDDAAELVDDKWERAFEAAEAVRVGVASRIGARADDIALGASTHELVTRFSSALDLRARPHVVTTSGEFHSMHRQLARLAEAGVDVEMVPWAPVSTLAERLAAAVRPTTAALMASSVLFETSSIVPHLRVAIEAAHRVGAAVLIDAYHAFGVVPFSVGELGPDPIFVTGGGYKYAQWGEGVCWLRVPPDNAMRPVVTGWFSDFANLAAMRSGGAIGYGARGADRFAGSTYDPTSHYRARAVIDFFDAQGLTIERLRATSSAQTTRIVAGLDGVEVLTPREPSARGGFVALRVPRANDVVGALRARGVLTDARGDVLRLGPAPYVTDDEIDEALARLRAVLSV</sequence>
<dbReference type="EMBL" id="CP011125">
    <property type="protein sequence ID" value="AKF04742.1"/>
    <property type="molecule type" value="Genomic_DNA"/>
</dbReference>
<dbReference type="Gene3D" id="3.90.1150.10">
    <property type="entry name" value="Aspartate Aminotransferase, domain 1"/>
    <property type="match status" value="1"/>
</dbReference>
<dbReference type="GO" id="GO:0019441">
    <property type="term" value="P:L-tryptophan catabolic process to kynurenine"/>
    <property type="evidence" value="ECO:0007669"/>
    <property type="project" value="TreeGrafter"/>
</dbReference>
<dbReference type="GO" id="GO:0043420">
    <property type="term" value="P:anthranilate metabolic process"/>
    <property type="evidence" value="ECO:0007669"/>
    <property type="project" value="TreeGrafter"/>
</dbReference>
<evidence type="ECO:0000313" key="4">
    <source>
        <dbReference type="EMBL" id="AKF04742.1"/>
    </source>
</evidence>
<keyword evidence="5" id="KW-1185">Reference proteome</keyword>
<dbReference type="PANTHER" id="PTHR14084:SF0">
    <property type="entry name" value="KYNURENINASE"/>
    <property type="match status" value="1"/>
</dbReference>
<dbReference type="InterPro" id="IPR015422">
    <property type="entry name" value="PyrdxlP-dep_Trfase_small"/>
</dbReference>
<dbReference type="InterPro" id="IPR015424">
    <property type="entry name" value="PyrdxlP-dep_Trfase"/>
</dbReference>
<dbReference type="Proteomes" id="UP000034883">
    <property type="component" value="Chromosome"/>
</dbReference>
<dbReference type="InterPro" id="IPR015421">
    <property type="entry name" value="PyrdxlP-dep_Trfase_major"/>
</dbReference>
<dbReference type="InterPro" id="IPR010111">
    <property type="entry name" value="Kynureninase"/>
</dbReference>
<dbReference type="GO" id="GO:0030170">
    <property type="term" value="F:pyridoxal phosphate binding"/>
    <property type="evidence" value="ECO:0007669"/>
    <property type="project" value="InterPro"/>
</dbReference>
<evidence type="ECO:0000256" key="2">
    <source>
        <dbReference type="ARBA" id="ARBA00022801"/>
    </source>
</evidence>
<dbReference type="Pfam" id="PF22580">
    <property type="entry name" value="KYNU_C"/>
    <property type="match status" value="1"/>
</dbReference>
<dbReference type="GO" id="GO:0030429">
    <property type="term" value="F:kynureninase activity"/>
    <property type="evidence" value="ECO:0007669"/>
    <property type="project" value="InterPro"/>
</dbReference>